<proteinExistence type="predicted"/>
<feature type="compositionally biased region" description="Polar residues" evidence="1">
    <location>
        <begin position="57"/>
        <end position="67"/>
    </location>
</feature>
<reference evidence="2" key="2">
    <citation type="journal article" date="2015" name="Data Brief">
        <title>Shoot transcriptome of the giant reed, Arundo donax.</title>
        <authorList>
            <person name="Barrero R.A."/>
            <person name="Guerrero F.D."/>
            <person name="Moolhuijzen P."/>
            <person name="Goolsby J.A."/>
            <person name="Tidwell J."/>
            <person name="Bellgard S.E."/>
            <person name="Bellgard M.I."/>
        </authorList>
    </citation>
    <scope>NUCLEOTIDE SEQUENCE</scope>
    <source>
        <tissue evidence="2">Shoot tissue taken approximately 20 cm above the soil surface</tissue>
    </source>
</reference>
<feature type="region of interest" description="Disordered" evidence="1">
    <location>
        <begin position="1"/>
        <end position="74"/>
    </location>
</feature>
<dbReference type="AlphaFoldDB" id="A0A0A9CAP2"/>
<accession>A0A0A9CAP2</accession>
<dbReference type="EMBL" id="GBRH01227415">
    <property type="protein sequence ID" value="JAD70480.1"/>
    <property type="molecule type" value="Transcribed_RNA"/>
</dbReference>
<protein>
    <submittedName>
        <fullName evidence="2">Uncharacterized protein</fullName>
    </submittedName>
</protein>
<dbReference type="PANTHER" id="PTHR47809">
    <property type="entry name" value="DNA-BINDING BROMODOMAIN-CONTAINING PROTEIN"/>
    <property type="match status" value="1"/>
</dbReference>
<evidence type="ECO:0000313" key="2">
    <source>
        <dbReference type="EMBL" id="JAD70480.1"/>
    </source>
</evidence>
<sequence length="146" mass="17281">MYKETAEANDSDIQMEDFRNFSSDQPSSLPHPDYEDEGSRQYFEEKEQVEYRDMNSQDECTPTQPNDYSELEHHQRKAQIDSSQEVEMEDYPIQQENPSFLQLCARLFPGDQSSIFRGRHSLFRRRRQAPLKESPLHVAMTALMKR</sequence>
<evidence type="ECO:0000256" key="1">
    <source>
        <dbReference type="SAM" id="MobiDB-lite"/>
    </source>
</evidence>
<name>A0A0A9CAP2_ARUDO</name>
<reference evidence="2" key="1">
    <citation type="submission" date="2014-09" db="EMBL/GenBank/DDBJ databases">
        <authorList>
            <person name="Magalhaes I.L.F."/>
            <person name="Oliveira U."/>
            <person name="Santos F.R."/>
            <person name="Vidigal T.H.D.A."/>
            <person name="Brescovit A.D."/>
            <person name="Santos A.J."/>
        </authorList>
    </citation>
    <scope>NUCLEOTIDE SEQUENCE</scope>
    <source>
        <tissue evidence="2">Shoot tissue taken approximately 20 cm above the soil surface</tissue>
    </source>
</reference>
<dbReference type="PANTHER" id="PTHR47809:SF2">
    <property type="entry name" value="DNA-BINDING BROMODOMAIN-CONTAINING PROTEIN"/>
    <property type="match status" value="1"/>
</dbReference>
<feature type="compositionally biased region" description="Basic and acidic residues" evidence="1">
    <location>
        <begin position="37"/>
        <end position="55"/>
    </location>
</feature>
<organism evidence="2">
    <name type="scientific">Arundo donax</name>
    <name type="common">Giant reed</name>
    <name type="synonym">Donax arundinaceus</name>
    <dbReference type="NCBI Taxonomy" id="35708"/>
    <lineage>
        <taxon>Eukaryota</taxon>
        <taxon>Viridiplantae</taxon>
        <taxon>Streptophyta</taxon>
        <taxon>Embryophyta</taxon>
        <taxon>Tracheophyta</taxon>
        <taxon>Spermatophyta</taxon>
        <taxon>Magnoliopsida</taxon>
        <taxon>Liliopsida</taxon>
        <taxon>Poales</taxon>
        <taxon>Poaceae</taxon>
        <taxon>PACMAD clade</taxon>
        <taxon>Arundinoideae</taxon>
        <taxon>Arundineae</taxon>
        <taxon>Arundo</taxon>
    </lineage>
</organism>